<dbReference type="SMART" id="SM01014">
    <property type="entry name" value="ARID"/>
    <property type="match status" value="1"/>
</dbReference>
<dbReference type="InterPro" id="IPR011989">
    <property type="entry name" value="ARM-like"/>
</dbReference>
<evidence type="ECO:0000259" key="7">
    <source>
        <dbReference type="PROSITE" id="PS51526"/>
    </source>
</evidence>
<evidence type="ECO:0000256" key="2">
    <source>
        <dbReference type="ARBA" id="ARBA00023015"/>
    </source>
</evidence>
<feature type="region of interest" description="Disordered" evidence="5">
    <location>
        <begin position="1542"/>
        <end position="1571"/>
    </location>
</feature>
<feature type="compositionally biased region" description="Low complexity" evidence="5">
    <location>
        <begin position="1325"/>
        <end position="1341"/>
    </location>
</feature>
<feature type="region of interest" description="Disordered" evidence="5">
    <location>
        <begin position="1089"/>
        <end position="1108"/>
    </location>
</feature>
<dbReference type="Gene3D" id="1.25.10.10">
    <property type="entry name" value="Leucine-rich Repeat Variant"/>
    <property type="match status" value="1"/>
</dbReference>
<dbReference type="InterPro" id="IPR052406">
    <property type="entry name" value="Chromatin_Remodeling_Comp"/>
</dbReference>
<evidence type="ECO:0000256" key="4">
    <source>
        <dbReference type="ARBA" id="ARBA00023242"/>
    </source>
</evidence>
<dbReference type="PANTHER" id="PTHR22970:SF14">
    <property type="entry name" value="AT-RICH INTERACTIVE DOMAIN-CONTAINING PROTEIN 2"/>
    <property type="match status" value="1"/>
</dbReference>
<keyword evidence="2" id="KW-0805">Transcription regulation</keyword>
<feature type="domain" description="ARID" evidence="6">
    <location>
        <begin position="13"/>
        <end position="105"/>
    </location>
</feature>
<feature type="compositionally biased region" description="Basic and acidic residues" evidence="5">
    <location>
        <begin position="1349"/>
        <end position="1361"/>
    </location>
</feature>
<dbReference type="InterPro" id="IPR036390">
    <property type="entry name" value="WH_DNA-bd_sf"/>
</dbReference>
<evidence type="ECO:0000313" key="9">
    <source>
        <dbReference type="Proteomes" id="UP001311232"/>
    </source>
</evidence>
<name>A0AAV9QU80_9TELE</name>
<dbReference type="SMART" id="SM00355">
    <property type="entry name" value="ZnF_C2H2"/>
    <property type="match status" value="2"/>
</dbReference>
<keyword evidence="4" id="KW-0539">Nucleus</keyword>
<dbReference type="InterPro" id="IPR036388">
    <property type="entry name" value="WH-like_DNA-bd_sf"/>
</dbReference>
<feature type="compositionally biased region" description="Polar residues" evidence="5">
    <location>
        <begin position="1182"/>
        <end position="1203"/>
    </location>
</feature>
<dbReference type="GO" id="GO:0006355">
    <property type="term" value="P:regulation of DNA-templated transcription"/>
    <property type="evidence" value="ECO:0007669"/>
    <property type="project" value="InterPro"/>
</dbReference>
<keyword evidence="9" id="KW-1185">Reference proteome</keyword>
<feature type="region of interest" description="Disordered" evidence="5">
    <location>
        <begin position="1141"/>
        <end position="1162"/>
    </location>
</feature>
<dbReference type="InterPro" id="IPR001606">
    <property type="entry name" value="ARID_dom"/>
</dbReference>
<dbReference type="Pfam" id="PF01388">
    <property type="entry name" value="ARID"/>
    <property type="match status" value="1"/>
</dbReference>
<dbReference type="Pfam" id="PF02257">
    <property type="entry name" value="RFX_DNA_binding"/>
    <property type="match status" value="1"/>
</dbReference>
<accession>A0AAV9QU80</accession>
<dbReference type="CDD" id="cd16866">
    <property type="entry name" value="ARID_ARID2"/>
    <property type="match status" value="1"/>
</dbReference>
<dbReference type="InterPro" id="IPR036431">
    <property type="entry name" value="ARID_dom_sf"/>
</dbReference>
<dbReference type="PROSITE" id="PS51526">
    <property type="entry name" value="RFX_DBD"/>
    <property type="match status" value="1"/>
</dbReference>
<dbReference type="SUPFAM" id="SSF48371">
    <property type="entry name" value="ARM repeat"/>
    <property type="match status" value="1"/>
</dbReference>
<dbReference type="SUPFAM" id="SSF46785">
    <property type="entry name" value="Winged helix' DNA-binding domain"/>
    <property type="match status" value="1"/>
</dbReference>
<dbReference type="PROSITE" id="PS51011">
    <property type="entry name" value="ARID"/>
    <property type="match status" value="1"/>
</dbReference>
<dbReference type="PANTHER" id="PTHR22970">
    <property type="entry name" value="AT-RICH INTERACTIVE DOMAIN-CONTAINING PROTEIN 2"/>
    <property type="match status" value="1"/>
</dbReference>
<feature type="region of interest" description="Disordered" evidence="5">
    <location>
        <begin position="612"/>
        <end position="745"/>
    </location>
</feature>
<keyword evidence="3" id="KW-0804">Transcription</keyword>
<dbReference type="SUPFAM" id="SSF46774">
    <property type="entry name" value="ARID-like"/>
    <property type="match status" value="1"/>
</dbReference>
<dbReference type="EMBL" id="JAHHUM010002903">
    <property type="protein sequence ID" value="KAK5600000.1"/>
    <property type="molecule type" value="Genomic_DNA"/>
</dbReference>
<feature type="region of interest" description="Disordered" evidence="5">
    <location>
        <begin position="1248"/>
        <end position="1374"/>
    </location>
</feature>
<dbReference type="Gene3D" id="1.10.10.10">
    <property type="entry name" value="Winged helix-like DNA-binding domain superfamily/Winged helix DNA-binding domain"/>
    <property type="match status" value="1"/>
</dbReference>
<evidence type="ECO:0000256" key="1">
    <source>
        <dbReference type="ARBA" id="ARBA00022853"/>
    </source>
</evidence>
<dbReference type="Gene3D" id="1.10.150.60">
    <property type="entry name" value="ARID DNA-binding domain"/>
    <property type="match status" value="1"/>
</dbReference>
<dbReference type="InterPro" id="IPR013087">
    <property type="entry name" value="Znf_C2H2_type"/>
</dbReference>
<organism evidence="8 9">
    <name type="scientific">Crenichthys baileyi</name>
    <name type="common">White River springfish</name>
    <dbReference type="NCBI Taxonomy" id="28760"/>
    <lineage>
        <taxon>Eukaryota</taxon>
        <taxon>Metazoa</taxon>
        <taxon>Chordata</taxon>
        <taxon>Craniata</taxon>
        <taxon>Vertebrata</taxon>
        <taxon>Euteleostomi</taxon>
        <taxon>Actinopterygii</taxon>
        <taxon>Neopterygii</taxon>
        <taxon>Teleostei</taxon>
        <taxon>Neoteleostei</taxon>
        <taxon>Acanthomorphata</taxon>
        <taxon>Ovalentaria</taxon>
        <taxon>Atherinomorphae</taxon>
        <taxon>Cyprinodontiformes</taxon>
        <taxon>Goodeidae</taxon>
        <taxon>Crenichthys</taxon>
    </lineage>
</organism>
<evidence type="ECO:0000313" key="8">
    <source>
        <dbReference type="EMBL" id="KAK5600000.1"/>
    </source>
</evidence>
<dbReference type="InterPro" id="IPR016024">
    <property type="entry name" value="ARM-type_fold"/>
</dbReference>
<feature type="region of interest" description="Disordered" evidence="5">
    <location>
        <begin position="829"/>
        <end position="856"/>
    </location>
</feature>
<gene>
    <name evidence="8" type="ORF">CRENBAI_011534</name>
</gene>
<comment type="caution">
    <text evidence="8">The sequence shown here is derived from an EMBL/GenBank/DDBJ whole genome shotgun (WGS) entry which is preliminary data.</text>
</comment>
<feature type="compositionally biased region" description="Polar residues" evidence="5">
    <location>
        <begin position="1543"/>
        <end position="1556"/>
    </location>
</feature>
<sequence>MANSTGKNLLDQRRKGQAFLDELRQFHQSRGSPFKKIPIVGGKELDLNALYIRVVSLGGFAKVSDKNQWAELGEEFNFPRSCSNAAFALRQYYLRYLEKYEKVHHFGEDDEEAQPGNPKASLPVGAIPSSYNYQQHVVSDYLRQSYGLSTDFIQPCDYNKLVLSLLSGLPNEVDFAVNVCTLLSNESKHAMQLDKDPKLVTLLLAHAGVFDDSLGSFSGVFGTDWKETTSRDFVRFWKEVVEDAEVRELIWDKSSSAQDGTFREGHWQSLFHPPRNPGTGDMEAQRVLQIAVILRNLSFEEANVKLLAANRTCLRFLLLCAHCNLISLRQLGLDTLGNVAAELQLDPVDFRTTHLIFHTITKCLMSRDRFLKMRAMEILGNLSKADDNGVLICEYVDQESYREVIMLLTLPDLMLLMASLEVLYLLAQLGEIPCSKIALVDHSIDLLVRLVSVDLHTFGPDALTAVRLIEHQANADQAAEVRPQLVEQVPAAVQAPAPVTRVPVQSNVPPPGIVELDGEKFTLQWLNAHFETNPEGSVSRSEMYSEYLATCSKMGRSNILNSTGFLKCLRTVFPNHTMKRQEEAKASNQLQILLVGIRRRAIPLPIQLYYQQPQQQHQNPAAAPPPPAARHEAPGDPQAPPPGLPPGPPNLGPQFVRASGVSNSAAALASTAQETSRVNHPTVPRHPVAPQVSPQLPPSPLAAQQQQVRTAPATQNHSPQNPAPPPVPQQQPHSPMLPTGSPVTLFQPVPQGHILTARVQGVCSPITQQPPLPQTLPVSGPQAGAPQVDAQCTAAVSVPASIQVGGSQAQGVMGVANSQGCRVTFQNIAPKPAPNQSGGPTATIAPPNQQPQPQQPAQSVVIVGPNPQQNAAYPPAIHQIVLANPPTIPGTQTVQIAGQPGAASSPCSPAASQSNTQVQSNQAVCHALSMKRQHQLPPPLQLVSQTPPAQPTSNESSLIKQLLLPKRGPSTPGGKLILPAPQVPPPNNTIAPNPQVIYQNPSPQPVSVQLVPGQLPAAGAPPLQTVQLLPGHLISTSTAGGTAIIQGPTAAGQVTFTVVPNTGFTTSTAAVAAVSQGVVAPGVPSPPFSTGTAPHHISAGAPLPPPPPATLRGDKIICQKEEEAKDATGLHIHERKIEVMENSSLAEGDSSKGKTSNGDVAAGAKLLNGGKCMEPKLPPYHSGNSQGVLNGPATDSLSSNGKQALSPGPNTPREGNPDPKKTLVNGVCDFERGDSGGNFNKNIPNHIASKPYLGNGEVGASEKTSDQSLPSPPPSQQDTAKAQQAERLANGPQAAGLRPSSELTNGPLGPGHGTPVLRQQLLPNSSLPSAVPAQSPAASPANGVASEPRGLKRPAENEDHSPAATSSGIPSKVGVRIITISDPNNAGSSATMVAVPAGTDPSTVAKVAIENATQQRNCSPTQAAGTAPTVTPPPAPYSQPAPAGNHSPHLPAQQTPTAPSEPGRKAGQNFKCLWQSCKRWFETPSQVFYHAATQHGGKEVYGGHCLWEGCEPFPRQRLSFITHLQDKHCSREALLAGLKLEEQQAQSPNRTSSQTPPAAGSTPAQRTPKAIVNHPSAALMALRRGSRNLVFRDFTDEKEGPVTKHIRLTAALTLKNIAKHSDCGRMLVKRHETHLSVLALSNMEVSSTLAKCLYELTRSLQA</sequence>
<evidence type="ECO:0008006" key="10">
    <source>
        <dbReference type="Google" id="ProtNLM"/>
    </source>
</evidence>
<dbReference type="InterPro" id="IPR003150">
    <property type="entry name" value="DNA-bd_RFX"/>
</dbReference>
<feature type="region of interest" description="Disordered" evidence="5">
    <location>
        <begin position="1175"/>
        <end position="1229"/>
    </location>
</feature>
<feature type="compositionally biased region" description="Polar residues" evidence="5">
    <location>
        <begin position="660"/>
        <end position="679"/>
    </location>
</feature>
<keyword evidence="1" id="KW-0156">Chromatin regulator</keyword>
<protein>
    <recommendedName>
        <fullName evidence="10">AT-rich interactive domain-containing protein 2</fullName>
    </recommendedName>
</protein>
<feature type="compositionally biased region" description="Low complexity" evidence="5">
    <location>
        <begin position="1420"/>
        <end position="1429"/>
    </location>
</feature>
<evidence type="ECO:0000256" key="3">
    <source>
        <dbReference type="ARBA" id="ARBA00023163"/>
    </source>
</evidence>
<feature type="domain" description="RFX-type winged-helix" evidence="7">
    <location>
        <begin position="522"/>
        <end position="601"/>
    </location>
</feature>
<evidence type="ECO:0000259" key="6">
    <source>
        <dbReference type="PROSITE" id="PS51011"/>
    </source>
</evidence>
<feature type="compositionally biased region" description="Low complexity" evidence="5">
    <location>
        <begin position="612"/>
        <end position="621"/>
    </location>
</feature>
<feature type="region of interest" description="Disordered" evidence="5">
    <location>
        <begin position="1414"/>
        <end position="1466"/>
    </location>
</feature>
<dbReference type="GO" id="GO:0006325">
    <property type="term" value="P:chromatin organization"/>
    <property type="evidence" value="ECO:0007669"/>
    <property type="project" value="UniProtKB-KW"/>
</dbReference>
<evidence type="ECO:0000256" key="5">
    <source>
        <dbReference type="SAM" id="MobiDB-lite"/>
    </source>
</evidence>
<feature type="compositionally biased region" description="Pro residues" evidence="5">
    <location>
        <begin position="637"/>
        <end position="651"/>
    </location>
</feature>
<dbReference type="Proteomes" id="UP001311232">
    <property type="component" value="Unassembled WGS sequence"/>
</dbReference>
<dbReference type="PROSITE" id="PS00028">
    <property type="entry name" value="ZINC_FINGER_C2H2_1"/>
    <property type="match status" value="1"/>
</dbReference>
<proteinExistence type="predicted"/>
<dbReference type="GO" id="GO:0003677">
    <property type="term" value="F:DNA binding"/>
    <property type="evidence" value="ECO:0007669"/>
    <property type="project" value="InterPro"/>
</dbReference>
<feature type="compositionally biased region" description="Pro residues" evidence="5">
    <location>
        <begin position="1430"/>
        <end position="1439"/>
    </location>
</feature>
<reference evidence="8 9" key="1">
    <citation type="submission" date="2021-06" db="EMBL/GenBank/DDBJ databases">
        <authorList>
            <person name="Palmer J.M."/>
        </authorList>
    </citation>
    <scope>NUCLEOTIDE SEQUENCE [LARGE SCALE GENOMIC DNA]</scope>
    <source>
        <strain evidence="8 9">MEX-2019</strain>
        <tissue evidence="8">Muscle</tissue>
    </source>
</reference>
<dbReference type="SMART" id="SM00501">
    <property type="entry name" value="BRIGHT"/>
    <property type="match status" value="1"/>
</dbReference>